<name>A0ABR1L0B6_9PEZI</name>
<evidence type="ECO:0000256" key="1">
    <source>
        <dbReference type="SAM" id="MobiDB-lite"/>
    </source>
</evidence>
<comment type="caution">
    <text evidence="2">The sequence shown here is derived from an EMBL/GenBank/DDBJ whole genome shotgun (WGS) entry which is preliminary data.</text>
</comment>
<evidence type="ECO:0000313" key="2">
    <source>
        <dbReference type="EMBL" id="KAK7524040.1"/>
    </source>
</evidence>
<gene>
    <name evidence="2" type="ORF">IWZ03DRAFT_16745</name>
</gene>
<protein>
    <submittedName>
        <fullName evidence="2">Uncharacterized protein</fullName>
    </submittedName>
</protein>
<dbReference type="Proteomes" id="UP001363622">
    <property type="component" value="Unassembled WGS sequence"/>
</dbReference>
<sequence length="380" mass="41183">MSQPSRPAPLTTTTLEPRPRPVLRSQPPPRAIERRLDLQLESTSRPPTSSPSSPLIAISSTADFASTFSMASTSGQLPQPRSPRPRSHPLPPRLLLSTRGRTQMLHREDLPSEMPTTRAAPQHRPGRRPRSYPLPPPLPLSPVSPLSPSRVFTPSGANGNKARPANGLRTPPCSVPASYAHGQPSPVSSPSPPLTATRSHRPRLDTPVRRSKRRSVSFPPAPSPPPSYASQAFHQLPEISLSPMAIISAFSASALLVAWTVLVLDDSSHFSPFRGGEELVGGMGVTAMTGLSEALQAVGMVVEGGWLASLGRLSWGWERRGKRRERGKVLDGKRKKCRRKIRVGKKEEGARVCVGKGKERMGGGIVLRRSKGKERKQEDG</sequence>
<keyword evidence="3" id="KW-1185">Reference proteome</keyword>
<dbReference type="EMBL" id="JBBPHU010000001">
    <property type="protein sequence ID" value="KAK7524040.1"/>
    <property type="molecule type" value="Genomic_DNA"/>
</dbReference>
<feature type="compositionally biased region" description="Pro residues" evidence="1">
    <location>
        <begin position="132"/>
        <end position="142"/>
    </location>
</feature>
<proteinExistence type="predicted"/>
<feature type="compositionally biased region" description="Polar residues" evidence="1">
    <location>
        <begin position="63"/>
        <end position="73"/>
    </location>
</feature>
<dbReference type="PRINTS" id="PR01217">
    <property type="entry name" value="PRICHEXTENSN"/>
</dbReference>
<feature type="compositionally biased region" description="Low complexity" evidence="1">
    <location>
        <begin position="93"/>
        <end position="102"/>
    </location>
</feature>
<feature type="compositionally biased region" description="Low complexity" evidence="1">
    <location>
        <begin position="42"/>
        <end position="62"/>
    </location>
</feature>
<feature type="region of interest" description="Disordered" evidence="1">
    <location>
        <begin position="1"/>
        <end position="230"/>
    </location>
</feature>
<accession>A0ABR1L0B6</accession>
<evidence type="ECO:0000313" key="3">
    <source>
        <dbReference type="Proteomes" id="UP001363622"/>
    </source>
</evidence>
<reference evidence="2 3" key="1">
    <citation type="submission" date="2024-04" db="EMBL/GenBank/DDBJ databases">
        <title>Phyllosticta paracitricarpa is synonymous to the EU quarantine fungus P. citricarpa based on phylogenomic analyses.</title>
        <authorList>
            <consortium name="Lawrence Berkeley National Laboratory"/>
            <person name="Van Ingen-Buijs V.A."/>
            <person name="Van Westerhoven A.C."/>
            <person name="Haridas S."/>
            <person name="Skiadas P."/>
            <person name="Martin F."/>
            <person name="Groenewald J.Z."/>
            <person name="Crous P.W."/>
            <person name="Seidl M.F."/>
        </authorList>
    </citation>
    <scope>NUCLEOTIDE SEQUENCE [LARGE SCALE GENOMIC DNA]</scope>
    <source>
        <strain evidence="2 3">CBS 123371</strain>
    </source>
</reference>
<organism evidence="2 3">
    <name type="scientific">Phyllosticta citriasiana</name>
    <dbReference type="NCBI Taxonomy" id="595635"/>
    <lineage>
        <taxon>Eukaryota</taxon>
        <taxon>Fungi</taxon>
        <taxon>Dikarya</taxon>
        <taxon>Ascomycota</taxon>
        <taxon>Pezizomycotina</taxon>
        <taxon>Dothideomycetes</taxon>
        <taxon>Dothideomycetes incertae sedis</taxon>
        <taxon>Botryosphaeriales</taxon>
        <taxon>Phyllostictaceae</taxon>
        <taxon>Phyllosticta</taxon>
    </lineage>
</organism>